<dbReference type="SUPFAM" id="SSF52833">
    <property type="entry name" value="Thioredoxin-like"/>
    <property type="match status" value="1"/>
</dbReference>
<dbReference type="InterPro" id="IPR003782">
    <property type="entry name" value="SCO1/SenC"/>
</dbReference>
<dbReference type="FunFam" id="3.40.30.10:FF:000013">
    <property type="entry name" value="Blast:Protein SCO1 homolog, mitochondrial"/>
    <property type="match status" value="1"/>
</dbReference>
<reference evidence="5 6" key="1">
    <citation type="submission" date="2017-03" db="EMBL/GenBank/DDBJ databases">
        <title>Genomes of endolithic fungi from Antarctica.</title>
        <authorList>
            <person name="Coleine C."/>
            <person name="Masonjones S."/>
            <person name="Stajich J.E."/>
        </authorList>
    </citation>
    <scope>NUCLEOTIDE SEQUENCE [LARGE SCALE GENOMIC DNA]</scope>
    <source>
        <strain evidence="5 6">CCFEE 6314</strain>
    </source>
</reference>
<evidence type="ECO:0000256" key="1">
    <source>
        <dbReference type="ARBA" id="ARBA00010996"/>
    </source>
</evidence>
<keyword evidence="4" id="KW-0472">Membrane</keyword>
<name>A0A438N327_EXOME</name>
<comment type="similarity">
    <text evidence="1">Belongs to the SCO1/2 family.</text>
</comment>
<evidence type="ECO:0000256" key="3">
    <source>
        <dbReference type="PIRSR" id="PIRSR603782-2"/>
    </source>
</evidence>
<keyword evidence="3" id="KW-1015">Disulfide bond</keyword>
<keyword evidence="4" id="KW-0812">Transmembrane</keyword>
<evidence type="ECO:0008006" key="7">
    <source>
        <dbReference type="Google" id="ProtNLM"/>
    </source>
</evidence>
<keyword evidence="4" id="KW-1133">Transmembrane helix</keyword>
<dbReference type="PANTHER" id="PTHR12151">
    <property type="entry name" value="ELECTRON TRANSPORT PROTIN SCO1/SENC FAMILY MEMBER"/>
    <property type="match status" value="1"/>
</dbReference>
<evidence type="ECO:0000256" key="2">
    <source>
        <dbReference type="PIRSR" id="PIRSR603782-1"/>
    </source>
</evidence>
<feature type="binding site" evidence="2">
    <location>
        <position position="250"/>
    </location>
    <ligand>
        <name>Cu cation</name>
        <dbReference type="ChEBI" id="CHEBI:23378"/>
    </ligand>
</feature>
<gene>
    <name evidence="5" type="ORF">B0A52_06314</name>
</gene>
<dbReference type="VEuPathDB" id="FungiDB:PV10_08822"/>
<organism evidence="5 6">
    <name type="scientific">Exophiala mesophila</name>
    <name type="common">Black yeast-like fungus</name>
    <dbReference type="NCBI Taxonomy" id="212818"/>
    <lineage>
        <taxon>Eukaryota</taxon>
        <taxon>Fungi</taxon>
        <taxon>Dikarya</taxon>
        <taxon>Ascomycota</taxon>
        <taxon>Pezizomycotina</taxon>
        <taxon>Eurotiomycetes</taxon>
        <taxon>Chaetothyriomycetidae</taxon>
        <taxon>Chaetothyriales</taxon>
        <taxon>Herpotrichiellaceae</taxon>
        <taxon>Exophiala</taxon>
    </lineage>
</organism>
<dbReference type="GO" id="GO:0005739">
    <property type="term" value="C:mitochondrion"/>
    <property type="evidence" value="ECO:0007669"/>
    <property type="project" value="GOC"/>
</dbReference>
<evidence type="ECO:0000313" key="6">
    <source>
        <dbReference type="Proteomes" id="UP000288859"/>
    </source>
</evidence>
<dbReference type="GO" id="GO:0045454">
    <property type="term" value="P:cell redox homeostasis"/>
    <property type="evidence" value="ECO:0007669"/>
    <property type="project" value="UniProtKB-ARBA"/>
</dbReference>
<feature type="binding site" evidence="2">
    <location>
        <position position="158"/>
    </location>
    <ligand>
        <name>Cu cation</name>
        <dbReference type="ChEBI" id="CHEBI:23378"/>
    </ligand>
</feature>
<dbReference type="InterPro" id="IPR036249">
    <property type="entry name" value="Thioredoxin-like_sf"/>
</dbReference>
<dbReference type="AlphaFoldDB" id="A0A438N327"/>
<dbReference type="OrthoDB" id="270009at2759"/>
<dbReference type="Gene3D" id="3.40.30.10">
    <property type="entry name" value="Glutaredoxin"/>
    <property type="match status" value="1"/>
</dbReference>
<comment type="caution">
    <text evidence="5">The sequence shown here is derived from an EMBL/GenBank/DDBJ whole genome shotgun (WGS) entry which is preliminary data.</text>
</comment>
<dbReference type="CDD" id="cd02968">
    <property type="entry name" value="SCO"/>
    <property type="match status" value="1"/>
</dbReference>
<dbReference type="Proteomes" id="UP000288859">
    <property type="component" value="Unassembled WGS sequence"/>
</dbReference>
<keyword evidence="2" id="KW-0479">Metal-binding</keyword>
<accession>A0A438N327</accession>
<proteinExistence type="inferred from homology"/>
<feature type="binding site" evidence="2">
    <location>
        <position position="162"/>
    </location>
    <ligand>
        <name>Cu cation</name>
        <dbReference type="ChEBI" id="CHEBI:23378"/>
    </ligand>
</feature>
<keyword evidence="2" id="KW-0186">Copper</keyword>
<sequence>MSGSLPSISRAARRLVSSSNSFGAKSILTSSFHTSIRPLSHTKVLPRAQVVSSTCRQARSFSSSNARPNVQKAKLYNRTGPFSLRSAILFVSVGACMVFYFRYEKARLERKRIVEMSKGYGKPKVGGPFTLKDTEGNDATEKILLGKYSMIYFGFSHCPDICPDELDKMGLAIDIIQEKAPNCLQSIFISCDPNRDTPEVLRAYLDEFHPSIKGLVGTWEQTKDVCKQYRVYFSTPPELKPGEEDYLVDHSIYFYVMDPEGDFVECIGRQDTPESAAAIVLDHIKDWTKEKKPIDRTPLPYIVEQNLAKEQAAKEMAAKGKA</sequence>
<dbReference type="GO" id="GO:0005507">
    <property type="term" value="F:copper ion binding"/>
    <property type="evidence" value="ECO:0007669"/>
    <property type="project" value="UniProtKB-ARBA"/>
</dbReference>
<dbReference type="GO" id="GO:0033617">
    <property type="term" value="P:mitochondrial respiratory chain complex IV assembly"/>
    <property type="evidence" value="ECO:0007669"/>
    <property type="project" value="TreeGrafter"/>
</dbReference>
<dbReference type="PANTHER" id="PTHR12151:SF5">
    <property type="entry name" value="AT19154P"/>
    <property type="match status" value="1"/>
</dbReference>
<feature type="disulfide bond" description="Redox-active" evidence="3">
    <location>
        <begin position="158"/>
        <end position="162"/>
    </location>
</feature>
<dbReference type="Pfam" id="PF02630">
    <property type="entry name" value="SCO1-SenC"/>
    <property type="match status" value="1"/>
</dbReference>
<protein>
    <recommendedName>
        <fullName evidence="7">Thioredoxin domain-containing protein</fullName>
    </recommendedName>
</protein>
<feature type="transmembrane region" description="Helical" evidence="4">
    <location>
        <begin position="82"/>
        <end position="103"/>
    </location>
</feature>
<evidence type="ECO:0000313" key="5">
    <source>
        <dbReference type="EMBL" id="RVX70142.1"/>
    </source>
</evidence>
<dbReference type="EMBL" id="NAJM01000025">
    <property type="protein sequence ID" value="RVX70142.1"/>
    <property type="molecule type" value="Genomic_DNA"/>
</dbReference>
<evidence type="ECO:0000256" key="4">
    <source>
        <dbReference type="SAM" id="Phobius"/>
    </source>
</evidence>